<keyword evidence="2" id="KW-1185">Reference proteome</keyword>
<dbReference type="InterPro" id="IPR006135">
    <property type="entry name" value="T3SS_substrate_exporter"/>
</dbReference>
<dbReference type="AlphaFoldDB" id="A0A8B6XBX6"/>
<dbReference type="InterPro" id="IPR029025">
    <property type="entry name" value="T3SS_substrate_exporter_C"/>
</dbReference>
<evidence type="ECO:0000313" key="3">
    <source>
        <dbReference type="RefSeq" id="WP_084545315.1"/>
    </source>
</evidence>
<protein>
    <submittedName>
        <fullName evidence="3">EscU/YscU/HrcU family type III secretion system export apparatus switch protein</fullName>
    </submittedName>
</protein>
<dbReference type="RefSeq" id="WP_084545315.1">
    <property type="nucleotide sequence ID" value="NZ_KI519499.1"/>
</dbReference>
<organism evidence="2 3">
    <name type="scientific">Derxia gummosa DSM 723</name>
    <dbReference type="NCBI Taxonomy" id="1121388"/>
    <lineage>
        <taxon>Bacteria</taxon>
        <taxon>Pseudomonadati</taxon>
        <taxon>Pseudomonadota</taxon>
        <taxon>Betaproteobacteria</taxon>
        <taxon>Burkholderiales</taxon>
        <taxon>Alcaligenaceae</taxon>
        <taxon>Derxia</taxon>
    </lineage>
</organism>
<dbReference type="PANTHER" id="PTHR30531:SF12">
    <property type="entry name" value="FLAGELLAR BIOSYNTHETIC PROTEIN FLHB"/>
    <property type="match status" value="1"/>
</dbReference>
<dbReference type="Pfam" id="PF01312">
    <property type="entry name" value="Bac_export_2"/>
    <property type="match status" value="1"/>
</dbReference>
<dbReference type="PANTHER" id="PTHR30531">
    <property type="entry name" value="FLAGELLAR BIOSYNTHETIC PROTEIN FLHB"/>
    <property type="match status" value="1"/>
</dbReference>
<evidence type="ECO:0000313" key="2">
    <source>
        <dbReference type="Proteomes" id="UP000675920"/>
    </source>
</evidence>
<dbReference type="Proteomes" id="UP000675920">
    <property type="component" value="Unplaced"/>
</dbReference>
<reference evidence="3" key="1">
    <citation type="submission" date="2025-08" db="UniProtKB">
        <authorList>
            <consortium name="RefSeq"/>
        </authorList>
    </citation>
    <scope>IDENTIFICATION</scope>
</reference>
<dbReference type="Gene3D" id="3.40.1690.10">
    <property type="entry name" value="secretion proteins EscU"/>
    <property type="match status" value="1"/>
</dbReference>
<evidence type="ECO:0000256" key="1">
    <source>
        <dbReference type="ARBA" id="ARBA00010690"/>
    </source>
</evidence>
<name>A0A8B6XBX6_9BURK</name>
<dbReference type="OrthoDB" id="5244399at2"/>
<sequence length="100" mass="10760">MTRRPDAPAPSQPAAPPLAATLAYDPQRDAAPRVTARGRGAIAEEILRRADEAGVPRVHSEALAAALVRMDIDMQIPPELYLAVAEILAWVARLDEEAAR</sequence>
<dbReference type="SUPFAM" id="SSF160544">
    <property type="entry name" value="EscU C-terminal domain-like"/>
    <property type="match status" value="1"/>
</dbReference>
<dbReference type="GO" id="GO:0009306">
    <property type="term" value="P:protein secretion"/>
    <property type="evidence" value="ECO:0007669"/>
    <property type="project" value="InterPro"/>
</dbReference>
<dbReference type="GO" id="GO:0005886">
    <property type="term" value="C:plasma membrane"/>
    <property type="evidence" value="ECO:0007669"/>
    <property type="project" value="TreeGrafter"/>
</dbReference>
<accession>A0A8B6XBX6</accession>
<comment type="similarity">
    <text evidence="1">Belongs to the type III secretion exporter family.</text>
</comment>
<proteinExistence type="inferred from homology"/>